<dbReference type="PRINTS" id="PR01042">
    <property type="entry name" value="TRNASYNTHASP"/>
</dbReference>
<dbReference type="PROSITE" id="PS50862">
    <property type="entry name" value="AA_TRNA_LIGASE_II"/>
    <property type="match status" value="1"/>
</dbReference>
<dbReference type="Gene3D" id="3.30.930.10">
    <property type="entry name" value="Bira Bifunctional Protein, Domain 2"/>
    <property type="match status" value="1"/>
</dbReference>
<dbReference type="GO" id="GO:0006421">
    <property type="term" value="P:asparaginyl-tRNA aminoacylation"/>
    <property type="evidence" value="ECO:0007669"/>
    <property type="project" value="InterPro"/>
</dbReference>
<evidence type="ECO:0000313" key="9">
    <source>
        <dbReference type="EMBL" id="QHS84017.1"/>
    </source>
</evidence>
<dbReference type="SUPFAM" id="SSF50249">
    <property type="entry name" value="Nucleic acid-binding proteins"/>
    <property type="match status" value="1"/>
</dbReference>
<dbReference type="CDD" id="cd04318">
    <property type="entry name" value="EcAsnRS_like_N"/>
    <property type="match status" value="1"/>
</dbReference>
<dbReference type="EMBL" id="MN738771">
    <property type="protein sequence ID" value="QHS84017.1"/>
    <property type="molecule type" value="Genomic_DNA"/>
</dbReference>
<dbReference type="GO" id="GO:0004816">
    <property type="term" value="F:asparagine-tRNA ligase activity"/>
    <property type="evidence" value="ECO:0007669"/>
    <property type="project" value="UniProtKB-EC"/>
</dbReference>
<keyword evidence="6" id="KW-0648">Protein biosynthesis</keyword>
<dbReference type="PANTHER" id="PTHR22594:SF34">
    <property type="entry name" value="ASPARAGINE--TRNA LIGASE, MITOCHONDRIAL-RELATED"/>
    <property type="match status" value="1"/>
</dbReference>
<dbReference type="InterPro" id="IPR004522">
    <property type="entry name" value="Asn-tRNA-ligase"/>
</dbReference>
<dbReference type="AlphaFoldDB" id="A0A6C0AVQ6"/>
<dbReference type="Pfam" id="PF01336">
    <property type="entry name" value="tRNA_anti-codon"/>
    <property type="match status" value="1"/>
</dbReference>
<dbReference type="InterPro" id="IPR004364">
    <property type="entry name" value="Aa-tRNA-synt_II"/>
</dbReference>
<proteinExistence type="inferred from homology"/>
<organism evidence="9">
    <name type="scientific">viral metagenome</name>
    <dbReference type="NCBI Taxonomy" id="1070528"/>
    <lineage>
        <taxon>unclassified sequences</taxon>
        <taxon>metagenomes</taxon>
        <taxon>organismal metagenomes</taxon>
    </lineage>
</organism>
<dbReference type="InterPro" id="IPR002312">
    <property type="entry name" value="Asp/Asn-tRNA-synth_IIb"/>
</dbReference>
<dbReference type="EC" id="6.1.1.22" evidence="2"/>
<dbReference type="Gene3D" id="2.40.50.140">
    <property type="entry name" value="Nucleic acid-binding proteins"/>
    <property type="match status" value="1"/>
</dbReference>
<dbReference type="NCBIfam" id="TIGR00457">
    <property type="entry name" value="asnS"/>
    <property type="match status" value="1"/>
</dbReference>
<evidence type="ECO:0000259" key="8">
    <source>
        <dbReference type="PROSITE" id="PS50862"/>
    </source>
</evidence>
<dbReference type="InterPro" id="IPR004365">
    <property type="entry name" value="NA-bd_OB_tRNA"/>
</dbReference>
<feature type="domain" description="Aminoacyl-transfer RNA synthetases class-II family profile" evidence="8">
    <location>
        <begin position="135"/>
        <end position="458"/>
    </location>
</feature>
<keyword evidence="4" id="KW-0547">Nucleotide-binding</keyword>
<evidence type="ECO:0000256" key="6">
    <source>
        <dbReference type="ARBA" id="ARBA00022917"/>
    </source>
</evidence>
<comment type="similarity">
    <text evidence="1">Belongs to the class-II aminoacyl-tRNA synthetase family.</text>
</comment>
<dbReference type="InterPro" id="IPR012340">
    <property type="entry name" value="NA-bd_OB-fold"/>
</dbReference>
<evidence type="ECO:0000256" key="3">
    <source>
        <dbReference type="ARBA" id="ARBA00022598"/>
    </source>
</evidence>
<dbReference type="InterPro" id="IPR045864">
    <property type="entry name" value="aa-tRNA-synth_II/BPL/LPL"/>
</dbReference>
<evidence type="ECO:0000256" key="1">
    <source>
        <dbReference type="ARBA" id="ARBA00008226"/>
    </source>
</evidence>
<dbReference type="InterPro" id="IPR006195">
    <property type="entry name" value="aa-tRNA-synth_II"/>
</dbReference>
<dbReference type="NCBIfam" id="NF003037">
    <property type="entry name" value="PRK03932.1"/>
    <property type="match status" value="1"/>
</dbReference>
<dbReference type="Pfam" id="PF00152">
    <property type="entry name" value="tRNA-synt_2"/>
    <property type="match status" value="1"/>
</dbReference>
<dbReference type="PANTHER" id="PTHR22594">
    <property type="entry name" value="ASPARTYL/LYSYL-TRNA SYNTHETASE"/>
    <property type="match status" value="1"/>
</dbReference>
<keyword evidence="7" id="KW-0030">Aminoacyl-tRNA synthetase</keyword>
<evidence type="ECO:0000256" key="5">
    <source>
        <dbReference type="ARBA" id="ARBA00022840"/>
    </source>
</evidence>
<evidence type="ECO:0000256" key="4">
    <source>
        <dbReference type="ARBA" id="ARBA00022741"/>
    </source>
</evidence>
<keyword evidence="3" id="KW-0436">Ligase</keyword>
<sequence>MSIKTFINKDWENKEVNVHGWVRTVRSSSSTLGFCNLNDGSNVSGIQIIISDENMKQSEITQFFKDVYMGTYLNCSGKLVESPAKGQDFELLLFNYTIIGNVDSSYPLAKGKMNLDTLRNHIHLRARTNVFGSVFRIRSTLMKILHDFYHSKGYLHLDPNVITTNECEGGAGVFQITENDITNLDTMKKTKEGKYDWSSDHFNCPTFLTVSSQLQLEAMACSLGNVYTVNKSFRSEHSCTTKHVSEFTHLEIEMVNNTLDDLMNISEEMIKYSISEIFIRSGEDIENLNKFISKGICDKLYHLQMCKYKRVKYKDVIVEINNDIKEKKIKLDTLKDGDDLGSAHENYITEKYQCPVFVTHWPFKIKSFYMKQCDDETCESFDLLMPYGIGELIGASQREDIHFKLLNAMKQKGVNEKSMEFYLDLRKYGSCPHGGFGLGFDRLLMLITGIANIKDVIPFPVFYKSCKY</sequence>
<reference evidence="9" key="1">
    <citation type="journal article" date="2020" name="Nature">
        <title>Giant virus diversity and host interactions through global metagenomics.</title>
        <authorList>
            <person name="Schulz F."/>
            <person name="Roux S."/>
            <person name="Paez-Espino D."/>
            <person name="Jungbluth S."/>
            <person name="Walsh D.A."/>
            <person name="Denef V.J."/>
            <person name="McMahon K.D."/>
            <person name="Konstantinidis K.T."/>
            <person name="Eloe-Fadrosh E.A."/>
            <person name="Kyrpides N.C."/>
            <person name="Woyke T."/>
        </authorList>
    </citation>
    <scope>NUCLEOTIDE SEQUENCE</scope>
    <source>
        <strain evidence="9">GVMAG-S-ERX555965-48</strain>
    </source>
</reference>
<dbReference type="SUPFAM" id="SSF55681">
    <property type="entry name" value="Class II aaRS and biotin synthetases"/>
    <property type="match status" value="1"/>
</dbReference>
<evidence type="ECO:0000256" key="2">
    <source>
        <dbReference type="ARBA" id="ARBA00012816"/>
    </source>
</evidence>
<accession>A0A6C0AVQ6</accession>
<name>A0A6C0AVQ6_9ZZZZ</name>
<dbReference type="GO" id="GO:0005739">
    <property type="term" value="C:mitochondrion"/>
    <property type="evidence" value="ECO:0007669"/>
    <property type="project" value="TreeGrafter"/>
</dbReference>
<dbReference type="GO" id="GO:0005524">
    <property type="term" value="F:ATP binding"/>
    <property type="evidence" value="ECO:0007669"/>
    <property type="project" value="UniProtKB-KW"/>
</dbReference>
<dbReference type="GO" id="GO:0003676">
    <property type="term" value="F:nucleic acid binding"/>
    <property type="evidence" value="ECO:0007669"/>
    <property type="project" value="InterPro"/>
</dbReference>
<protein>
    <recommendedName>
        <fullName evidence="2">asparagine--tRNA ligase</fullName>
        <ecNumber evidence="2">6.1.1.22</ecNumber>
    </recommendedName>
</protein>
<keyword evidence="5" id="KW-0067">ATP-binding</keyword>
<evidence type="ECO:0000256" key="7">
    <source>
        <dbReference type="ARBA" id="ARBA00023146"/>
    </source>
</evidence>